<dbReference type="SUPFAM" id="SSF51412">
    <property type="entry name" value="Inosine monophosphate dehydrogenase (IMPDH)"/>
    <property type="match status" value="1"/>
</dbReference>
<feature type="binding site" description="in other chain" evidence="13 17">
    <location>
        <position position="308"/>
    </location>
    <ligand>
        <name>K(+)</name>
        <dbReference type="ChEBI" id="CHEBI:29103"/>
        <note>ligand shared between two tetrameric partners</note>
    </ligand>
</feature>
<evidence type="ECO:0000256" key="16">
    <source>
        <dbReference type="PIRSR" id="PIRSR000130-3"/>
    </source>
</evidence>
<comment type="similarity">
    <text evidence="2 13 19">Belongs to the IMPDH/GMPR family.</text>
</comment>
<evidence type="ECO:0000256" key="7">
    <source>
        <dbReference type="ARBA" id="ARBA00022755"/>
    </source>
</evidence>
<feature type="active site" description="Proton acceptor" evidence="13 14">
    <location>
        <position position="409"/>
    </location>
</feature>
<keyword evidence="6 13" id="KW-0332">GMP biosynthesis</keyword>
<evidence type="ECO:0000313" key="22">
    <source>
        <dbReference type="EMBL" id="CAD6507492.1"/>
    </source>
</evidence>
<name>A0A8E4GIB7_9ENTR</name>
<dbReference type="EMBL" id="LR890047">
    <property type="protein sequence ID" value="CAD6507492.1"/>
    <property type="molecule type" value="Genomic_DNA"/>
</dbReference>
<dbReference type="InterPro" id="IPR015875">
    <property type="entry name" value="IMP_DH/GMP_Rdtase_CS"/>
</dbReference>
<dbReference type="InterPro" id="IPR013785">
    <property type="entry name" value="Aldolase_TIM"/>
</dbReference>
<evidence type="ECO:0000256" key="9">
    <source>
        <dbReference type="ARBA" id="ARBA00023002"/>
    </source>
</evidence>
<proteinExistence type="inferred from homology"/>
<dbReference type="PROSITE" id="PS00487">
    <property type="entry name" value="IMP_DH_GMP_RED"/>
    <property type="match status" value="1"/>
</dbReference>
<dbReference type="Proteomes" id="UP000683585">
    <property type="component" value="Chromosome"/>
</dbReference>
<comment type="subunit">
    <text evidence="3 13">Homotetramer.</text>
</comment>
<sequence length="495" mass="53339">MYLIDYYAEILPMIRMIKEALTFDEVLLVPAHSTVLPNTADLSTHLTSSIRMNIPILSAAMDTVTEARLAIAIAQEGGIGFIHKNMSIERQVDEVRRVKKYESGVVKDPKTVTPTTTLREVKSMTESNGFAGYPVVTNTLELVGIITGRDVRFVTNLEQPVTAVMTPKERLVTVKAGESRAAVLERMHEKRVEKALVVDDCFHLCGMITVKDFQKAERKPNACKDEHGRLRVGAGASDEERISALVEADIDVLLIDSSHGHSEGVLQRIRETRAKFPYLQIIGGNIATADGAKALVKAGVNSVKVGIGPGSICTTRIVTGVGVPQLTAISDAVDALEGTGIPVIADGGIRFSGDIAKALAAGASCVMVGSMLAGTEESPGEIELYQGRSFKSYRGMGSMGAMSKGSCERYFQNNNAADKLVPEGIEGRVAYKGYLKTIIQQQMGGLRACMGLTGCPTIDQLRTRAEFVRISSAGIRESHVHDVIITKESPNYPMG</sequence>
<dbReference type="GO" id="GO:0006183">
    <property type="term" value="P:GTP biosynthetic process"/>
    <property type="evidence" value="ECO:0007669"/>
    <property type="project" value="TreeGrafter"/>
</dbReference>
<feature type="domain" description="CBS" evidence="21">
    <location>
        <begin position="165"/>
        <end position="226"/>
    </location>
</feature>
<dbReference type="EC" id="1.1.1.205" evidence="13 20"/>
<keyword evidence="8 13" id="KW-0630">Potassium</keyword>
<comment type="catalytic activity">
    <reaction evidence="12 13 20">
        <text>IMP + NAD(+) + H2O = XMP + NADH + H(+)</text>
        <dbReference type="Rhea" id="RHEA:11708"/>
        <dbReference type="ChEBI" id="CHEBI:15377"/>
        <dbReference type="ChEBI" id="CHEBI:15378"/>
        <dbReference type="ChEBI" id="CHEBI:57464"/>
        <dbReference type="ChEBI" id="CHEBI:57540"/>
        <dbReference type="ChEBI" id="CHEBI:57945"/>
        <dbReference type="ChEBI" id="CHEBI:58053"/>
        <dbReference type="EC" id="1.1.1.205"/>
    </reaction>
</comment>
<keyword evidence="11 18" id="KW-0129">CBS domain</keyword>
<dbReference type="Pfam" id="PF00571">
    <property type="entry name" value="CBS"/>
    <property type="match status" value="2"/>
</dbReference>
<dbReference type="InterPro" id="IPR005990">
    <property type="entry name" value="IMP_DH"/>
</dbReference>
<feature type="binding site" description="in other chain" evidence="13 17">
    <location>
        <position position="313"/>
    </location>
    <ligand>
        <name>K(+)</name>
        <dbReference type="ChEBI" id="CHEBI:29103"/>
        <note>ligand shared between two tetrameric partners</note>
    </ligand>
</feature>
<dbReference type="SMART" id="SM00116">
    <property type="entry name" value="CBS"/>
    <property type="match status" value="2"/>
</dbReference>
<evidence type="ECO:0000256" key="18">
    <source>
        <dbReference type="PROSITE-ProRule" id="PRU00703"/>
    </source>
</evidence>
<dbReference type="InterPro" id="IPR046342">
    <property type="entry name" value="CBS_dom_sf"/>
</dbReference>
<comment type="function">
    <text evidence="13">Catalyzes the conversion of inosine 5'-phosphate (IMP) to xanthosine 5'-phosphate (XMP), the first committed and rate-limiting step in the de novo synthesis of guanine nucleotides, and therefore plays an important role in the regulation of cell growth.</text>
</comment>
<dbReference type="InterPro" id="IPR001093">
    <property type="entry name" value="IMP_DH_GMPRt"/>
</dbReference>
<evidence type="ECO:0000256" key="13">
    <source>
        <dbReference type="HAMAP-Rule" id="MF_01964"/>
    </source>
</evidence>
<keyword evidence="9 13" id="KW-0560">Oxidoreductase</keyword>
<dbReference type="GO" id="GO:0000166">
    <property type="term" value="F:nucleotide binding"/>
    <property type="evidence" value="ECO:0007669"/>
    <property type="project" value="UniProtKB-UniRule"/>
</dbReference>
<feature type="binding site" evidence="13">
    <location>
        <position position="478"/>
    </location>
    <ligand>
        <name>K(+)</name>
        <dbReference type="ChEBI" id="CHEBI:29103"/>
        <note>ligand shared between two tetrameric partners</note>
    </ligand>
</feature>
<feature type="active site" description="Thioimidate intermediate" evidence="13 14">
    <location>
        <position position="313"/>
    </location>
</feature>
<reference evidence="22" key="1">
    <citation type="submission" date="2020-10" db="EMBL/GenBank/DDBJ databases">
        <authorList>
            <person name="Szabo G."/>
        </authorList>
    </citation>
    <scope>NUCLEOTIDE SEQUENCE</scope>
    <source>
        <strain evidence="22">PROFFT</strain>
    </source>
</reference>
<gene>
    <name evidence="13 22" type="primary">guaB</name>
    <name evidence="22" type="ORF">PROFFT_A_00730</name>
</gene>
<dbReference type="Pfam" id="PF00478">
    <property type="entry name" value="IMPDH"/>
    <property type="match status" value="1"/>
</dbReference>
<dbReference type="KEGG" id="ptf:PROFFT_A_00730"/>
<dbReference type="GO" id="GO:0003938">
    <property type="term" value="F:IMP dehydrogenase activity"/>
    <property type="evidence" value="ECO:0007669"/>
    <property type="project" value="UniProtKB-UniRule"/>
</dbReference>
<dbReference type="PANTHER" id="PTHR11911">
    <property type="entry name" value="INOSINE-5-MONOPHOSPHATE DEHYDROGENASE RELATED"/>
    <property type="match status" value="1"/>
</dbReference>
<comment type="activity regulation">
    <text evidence="13">Mycophenolic acid (MPA) is a non-competitive inhibitor that prevents formation of the closed enzyme conformation by binding to the same site as the amobile flap. In contrast, mizoribine monophosphate (MZP) is a competitive inhibitor that induces the closed conformation. MPA is a potent inhibitor of mammalian IMPDHs but a poor inhibitor of the bacterial enzymes. MZP is a more potent inhibitor of bacterial IMPDH.</text>
</comment>
<evidence type="ECO:0000256" key="20">
    <source>
        <dbReference type="RuleBase" id="RU003928"/>
    </source>
</evidence>
<evidence type="ECO:0000256" key="1">
    <source>
        <dbReference type="ARBA" id="ARBA00001958"/>
    </source>
</evidence>
<evidence type="ECO:0000256" key="2">
    <source>
        <dbReference type="ARBA" id="ARBA00005502"/>
    </source>
</evidence>
<evidence type="ECO:0000256" key="19">
    <source>
        <dbReference type="RuleBase" id="RU003927"/>
    </source>
</evidence>
<dbReference type="UniPathway" id="UPA00601">
    <property type="reaction ID" value="UER00295"/>
</dbReference>
<evidence type="ECO:0000256" key="17">
    <source>
        <dbReference type="PIRSR" id="PIRSR000130-4"/>
    </source>
</evidence>
<feature type="binding site" evidence="13 15">
    <location>
        <begin position="346"/>
        <end position="348"/>
    </location>
    <ligand>
        <name>IMP</name>
        <dbReference type="ChEBI" id="CHEBI:58053"/>
    </ligand>
</feature>
<dbReference type="HAMAP" id="MF_01964">
    <property type="entry name" value="IMPDH"/>
    <property type="match status" value="1"/>
</dbReference>
<accession>A0A8E4GIB7</accession>
<dbReference type="GO" id="GO:0006177">
    <property type="term" value="P:GMP biosynthetic process"/>
    <property type="evidence" value="ECO:0007669"/>
    <property type="project" value="UniProtKB-UniRule"/>
</dbReference>
<feature type="binding site" evidence="13">
    <location>
        <position position="479"/>
    </location>
    <ligand>
        <name>K(+)</name>
        <dbReference type="ChEBI" id="CHEBI:29103"/>
        <note>ligand shared between two tetrameric partners</note>
    </ligand>
</feature>
<feature type="binding site" evidence="13 15">
    <location>
        <begin position="369"/>
        <end position="370"/>
    </location>
    <ligand>
        <name>IMP</name>
        <dbReference type="ChEBI" id="CHEBI:58053"/>
    </ligand>
</feature>
<keyword evidence="23" id="KW-1185">Reference proteome</keyword>
<comment type="pathway">
    <text evidence="13 20">Purine metabolism; XMP biosynthesis via de novo pathway; XMP from IMP: step 1/1.</text>
</comment>
<comment type="cofactor">
    <cofactor evidence="1 13">
        <name>K(+)</name>
        <dbReference type="ChEBI" id="CHEBI:29103"/>
    </cofactor>
</comment>
<keyword evidence="10 13" id="KW-0520">NAD</keyword>
<evidence type="ECO:0000256" key="3">
    <source>
        <dbReference type="ARBA" id="ARBA00011881"/>
    </source>
</evidence>
<feature type="binding site" evidence="13 16">
    <location>
        <begin position="256"/>
        <end position="258"/>
    </location>
    <ligand>
        <name>NAD(+)</name>
        <dbReference type="ChEBI" id="CHEBI:57540"/>
    </ligand>
</feature>
<evidence type="ECO:0000256" key="12">
    <source>
        <dbReference type="ARBA" id="ARBA00048028"/>
    </source>
</evidence>
<evidence type="ECO:0000256" key="8">
    <source>
        <dbReference type="ARBA" id="ARBA00022958"/>
    </source>
</evidence>
<keyword evidence="7 13" id="KW-0658">Purine biosynthesis</keyword>
<feature type="domain" description="CBS" evidence="21">
    <location>
        <begin position="105"/>
        <end position="161"/>
    </location>
</feature>
<feature type="binding site" evidence="13">
    <location>
        <position position="477"/>
    </location>
    <ligand>
        <name>K(+)</name>
        <dbReference type="ChEBI" id="CHEBI:29103"/>
        <note>ligand shared between two tetrameric partners</note>
    </ligand>
</feature>
<keyword evidence="5" id="KW-0677">Repeat</keyword>
<dbReference type="NCBIfam" id="TIGR01302">
    <property type="entry name" value="IMP_dehydrog"/>
    <property type="match status" value="1"/>
</dbReference>
<feature type="binding site" description="in other chain" evidence="13 17">
    <location>
        <position position="310"/>
    </location>
    <ligand>
        <name>K(+)</name>
        <dbReference type="ChEBI" id="CHEBI:29103"/>
        <note>ligand shared between two tetrameric partners</note>
    </ligand>
</feature>
<feature type="binding site" evidence="13 15">
    <location>
        <begin position="393"/>
        <end position="397"/>
    </location>
    <ligand>
        <name>IMP</name>
        <dbReference type="ChEBI" id="CHEBI:58053"/>
    </ligand>
</feature>
<evidence type="ECO:0000256" key="14">
    <source>
        <dbReference type="PIRSR" id="PIRSR000130-1"/>
    </source>
</evidence>
<evidence type="ECO:0000256" key="10">
    <source>
        <dbReference type="ARBA" id="ARBA00023027"/>
    </source>
</evidence>
<dbReference type="SUPFAM" id="SSF54631">
    <property type="entry name" value="CBS-domain pair"/>
    <property type="match status" value="1"/>
</dbReference>
<dbReference type="PANTHER" id="PTHR11911:SF111">
    <property type="entry name" value="INOSINE-5'-MONOPHOSPHATE DEHYDROGENASE"/>
    <property type="match status" value="1"/>
</dbReference>
<dbReference type="FunFam" id="3.20.20.70:FF:000003">
    <property type="entry name" value="GMP reductase"/>
    <property type="match status" value="1"/>
</dbReference>
<organism evidence="22 23">
    <name type="scientific">Candidatus Profftia tarda</name>
    <dbReference type="NCBI Taxonomy" id="1177216"/>
    <lineage>
        <taxon>Bacteria</taxon>
        <taxon>Pseudomonadati</taxon>
        <taxon>Pseudomonadota</taxon>
        <taxon>Gammaproteobacteria</taxon>
        <taxon>Enterobacterales</taxon>
        <taxon>Enterobacteriaceae</taxon>
        <taxon>Candidatus Profftia</taxon>
    </lineage>
</organism>
<dbReference type="Gene3D" id="3.20.20.70">
    <property type="entry name" value="Aldolase class I"/>
    <property type="match status" value="1"/>
</dbReference>
<dbReference type="PIRSF" id="PIRSF000130">
    <property type="entry name" value="IMPDH"/>
    <property type="match status" value="1"/>
</dbReference>
<feature type="binding site" evidence="13 15">
    <location>
        <position position="423"/>
    </location>
    <ligand>
        <name>IMP</name>
        <dbReference type="ChEBI" id="CHEBI:58053"/>
    </ligand>
</feature>
<dbReference type="CDD" id="cd00381">
    <property type="entry name" value="IMPDH"/>
    <property type="match status" value="1"/>
</dbReference>
<dbReference type="InterPro" id="IPR000644">
    <property type="entry name" value="CBS_dom"/>
</dbReference>
<dbReference type="PROSITE" id="PS51371">
    <property type="entry name" value="CBS"/>
    <property type="match status" value="2"/>
</dbReference>
<evidence type="ECO:0000256" key="5">
    <source>
        <dbReference type="ARBA" id="ARBA00022737"/>
    </source>
</evidence>
<evidence type="ECO:0000256" key="4">
    <source>
        <dbReference type="ARBA" id="ARBA00022723"/>
    </source>
</evidence>
<evidence type="ECO:0000259" key="21">
    <source>
        <dbReference type="PROSITE" id="PS51371"/>
    </source>
</evidence>
<evidence type="ECO:0000256" key="11">
    <source>
        <dbReference type="ARBA" id="ARBA00023122"/>
    </source>
</evidence>
<dbReference type="AlphaFoldDB" id="A0A8E4GIB7"/>
<feature type="binding site" evidence="13 15">
    <location>
        <position position="311"/>
    </location>
    <ligand>
        <name>IMP</name>
        <dbReference type="ChEBI" id="CHEBI:58053"/>
    </ligand>
</feature>
<feature type="binding site" evidence="13 16">
    <location>
        <begin position="306"/>
        <end position="308"/>
    </location>
    <ligand>
        <name>NAD(+)</name>
        <dbReference type="ChEBI" id="CHEBI:57540"/>
    </ligand>
</feature>
<dbReference type="GO" id="GO:0046872">
    <property type="term" value="F:metal ion binding"/>
    <property type="evidence" value="ECO:0007669"/>
    <property type="project" value="UniProtKB-UniRule"/>
</dbReference>
<dbReference type="CDD" id="cd04601">
    <property type="entry name" value="CBS_pair_IMPDH"/>
    <property type="match status" value="1"/>
</dbReference>
<keyword evidence="4 13" id="KW-0479">Metal-binding</keyword>
<evidence type="ECO:0000313" key="23">
    <source>
        <dbReference type="Proteomes" id="UP000683585"/>
    </source>
</evidence>
<protein>
    <recommendedName>
        <fullName evidence="13 20">Inosine-5'-monophosphate dehydrogenase</fullName>
        <shortName evidence="13">IMP dehydrogenase</shortName>
        <shortName evidence="13">IMPD</shortName>
        <shortName evidence="13">IMPDH</shortName>
        <ecNumber evidence="13 20">1.1.1.205</ecNumber>
    </recommendedName>
</protein>
<dbReference type="SMART" id="SM01240">
    <property type="entry name" value="IMPDH"/>
    <property type="match status" value="1"/>
</dbReference>
<evidence type="ECO:0000256" key="6">
    <source>
        <dbReference type="ARBA" id="ARBA00022749"/>
    </source>
</evidence>
<evidence type="ECO:0000256" key="15">
    <source>
        <dbReference type="PIRSR" id="PIRSR000130-2"/>
    </source>
</evidence>